<feature type="region of interest" description="Disordered" evidence="1">
    <location>
        <begin position="1"/>
        <end position="23"/>
    </location>
</feature>
<evidence type="ECO:0000313" key="4">
    <source>
        <dbReference type="Proteomes" id="UP001054902"/>
    </source>
</evidence>
<evidence type="ECO:0000313" key="3">
    <source>
        <dbReference type="EMBL" id="GFH58534.1"/>
    </source>
</evidence>
<feature type="transmembrane region" description="Helical" evidence="2">
    <location>
        <begin position="27"/>
        <end position="52"/>
    </location>
</feature>
<dbReference type="SUPFAM" id="SSF52540">
    <property type="entry name" value="P-loop containing nucleoside triphosphate hydrolases"/>
    <property type="match status" value="1"/>
</dbReference>
<dbReference type="Gene3D" id="3.40.50.300">
    <property type="entry name" value="P-loop containing nucleotide triphosphate hydrolases"/>
    <property type="match status" value="1"/>
</dbReference>
<sequence>MVTIEKEKRKRRTPRSKKGSSSSNTPYIVFGSKSISCLAIFAMVYLLSMLYFQPMLKDEERAHRFKLKKDKFVHKVKDESQAWKQEFGILRGKKRSEMEEKLMTDAWNKFMESKAHPSKTHKISNFDNARHDVAVKPKKPAQDDGKPTTGFMVLGMHRSGTSMLSGLLVEGFGYNPGAPLIQPAFDNEKGFFELIPAVLQNDEFMYDQKVNWAANVGKYDANLAIENTRAGKINTEKLDKAIKVLNDPENSPWLQKDPRMCITMRTWLPFLNSKPAVIFTYRNPLEVAMSLHKREQGFTLTRGMRLWIMYNKAAVKNSADLCRVLSSNNDVLSDPMKEVKRISDELTSKCGVPPPPQQITKEIVDSFVDPNLQHNKKQLEATKAQKNVIESHGDCKIREFDSELPENDPRRKDELDMYLKAMRVYCDFQSGVAYDANYEWPL</sequence>
<dbReference type="AlphaFoldDB" id="A0AAD3HCV5"/>
<dbReference type="EMBL" id="BLLK01000062">
    <property type="protein sequence ID" value="GFH58534.1"/>
    <property type="molecule type" value="Genomic_DNA"/>
</dbReference>
<gene>
    <name evidence="3" type="ORF">CTEN210_15010</name>
</gene>
<evidence type="ECO:0000256" key="2">
    <source>
        <dbReference type="SAM" id="Phobius"/>
    </source>
</evidence>
<keyword evidence="2" id="KW-1133">Transmembrane helix</keyword>
<evidence type="ECO:0000256" key="1">
    <source>
        <dbReference type="SAM" id="MobiDB-lite"/>
    </source>
</evidence>
<reference evidence="3 4" key="1">
    <citation type="journal article" date="2021" name="Sci. Rep.">
        <title>The genome of the diatom Chaetoceros tenuissimus carries an ancient integrated fragment of an extant virus.</title>
        <authorList>
            <person name="Hongo Y."/>
            <person name="Kimura K."/>
            <person name="Takaki Y."/>
            <person name="Yoshida Y."/>
            <person name="Baba S."/>
            <person name="Kobayashi G."/>
            <person name="Nagasaki K."/>
            <person name="Hano T."/>
            <person name="Tomaru Y."/>
        </authorList>
    </citation>
    <scope>NUCLEOTIDE SEQUENCE [LARGE SCALE GENOMIC DNA]</scope>
    <source>
        <strain evidence="3 4">NIES-3715</strain>
    </source>
</reference>
<keyword evidence="2" id="KW-0812">Transmembrane</keyword>
<keyword evidence="2" id="KW-0472">Membrane</keyword>
<keyword evidence="4" id="KW-1185">Reference proteome</keyword>
<protein>
    <submittedName>
        <fullName evidence="3">Uncharacterized protein</fullName>
    </submittedName>
</protein>
<name>A0AAD3HCV5_9STRA</name>
<comment type="caution">
    <text evidence="3">The sequence shown here is derived from an EMBL/GenBank/DDBJ whole genome shotgun (WGS) entry which is preliminary data.</text>
</comment>
<organism evidence="3 4">
    <name type="scientific">Chaetoceros tenuissimus</name>
    <dbReference type="NCBI Taxonomy" id="426638"/>
    <lineage>
        <taxon>Eukaryota</taxon>
        <taxon>Sar</taxon>
        <taxon>Stramenopiles</taxon>
        <taxon>Ochrophyta</taxon>
        <taxon>Bacillariophyta</taxon>
        <taxon>Coscinodiscophyceae</taxon>
        <taxon>Chaetocerotophycidae</taxon>
        <taxon>Chaetocerotales</taxon>
        <taxon>Chaetocerotaceae</taxon>
        <taxon>Chaetoceros</taxon>
    </lineage>
</organism>
<feature type="compositionally biased region" description="Basic residues" evidence="1">
    <location>
        <begin position="8"/>
        <end position="18"/>
    </location>
</feature>
<accession>A0AAD3HCV5</accession>
<proteinExistence type="predicted"/>
<dbReference type="Proteomes" id="UP001054902">
    <property type="component" value="Unassembled WGS sequence"/>
</dbReference>
<dbReference type="InterPro" id="IPR027417">
    <property type="entry name" value="P-loop_NTPase"/>
</dbReference>